<accession>A0A7S0JA92</accession>
<comment type="function">
    <text evidence="6">Plays a role in vesicular protein sorting.</text>
</comment>
<dbReference type="PIRSF" id="PIRSF009375">
    <property type="entry name" value="Retromer_Vps35"/>
    <property type="match status" value="1"/>
</dbReference>
<keyword evidence="4 6" id="KW-0653">Protein transport</keyword>
<sequence>METTEAARLGEAKEGVKQHAFYMKRSLDARDLRVALQHAATMLGELRTSSLGPKSYYELYMAVTDQLRHLEDYFASEQKAGKRMQDIYELVQHAGNVLPRLYLLVAVGSVYIASQEAAAKDVLKDLVEMCRGVQQPMRGLFLRNYLSQTSKDKLPDVGSVYEGAGGTVSDAVSFILSNFGEMNKLWVRMQHQGPVRERERRERERSELRILVGTNLVRLSSLEGVTLEVYSETVLPTVLEQVVNCKDAISQQYLMDCITQVFPVEYHVATLPLFLKHCGWLSAAADVNQVLLTLMERLGAHAAADDESEEVSVVGHVAAHVAELMQKEGEDAPATEEMLLLYQGLVRLALRVYPQRLAYVDKAFEQCGQLLERVPGSQSSKRATLLSELSMLPLQHHADVLVPLQLASWPTLTAHLSHANQKKVVGVLVDKITEQESVVADVGTTNALLTFVAPLMRDAPGEVADDVELAIDEDLALELTPLSRVVHALHHDHTDDLGRILNTAYKHAAAGSARRSPFTLVPLVFECLKLARRIAVATAAEEQLEVSAHKLLSFVARMVEAVKPHAAALALRLFLQCAQTADACGEEADAYEFLTQAFVVYEEELPDSRAQSAAVTLIAATISSTSGFSSEHYETLAASATQKAAKLLKKTDQSRAVCLCSRLFWPLTGADENRNPKRVLECLQRALKIADACKVSNTHTPLFVEILEAYLWHFDQKNELVTTEYLTSLVQLIDQHLAEESRAGEVASEAHRTRYANVQRHIAAKVAEGAEGYAELALQESA</sequence>
<comment type="subcellular location">
    <subcellularLocation>
        <location evidence="1">Membrane</location>
        <topology evidence="1">Peripheral membrane protein</topology>
    </subcellularLocation>
</comment>
<dbReference type="InterPro" id="IPR042491">
    <property type="entry name" value="Vps35_C"/>
</dbReference>
<evidence type="ECO:0000256" key="4">
    <source>
        <dbReference type="ARBA" id="ARBA00022927"/>
    </source>
</evidence>
<dbReference type="AlphaFoldDB" id="A0A7S0JA92"/>
<protein>
    <recommendedName>
        <fullName evidence="6">Vacuolar protein sorting-associated protein 35</fullName>
    </recommendedName>
</protein>
<name>A0A7S0JA92_9EUKA</name>
<evidence type="ECO:0000313" key="7">
    <source>
        <dbReference type="EMBL" id="CAD8545826.1"/>
    </source>
</evidence>
<dbReference type="InterPro" id="IPR005378">
    <property type="entry name" value="Vps35"/>
</dbReference>
<dbReference type="GO" id="GO:0042147">
    <property type="term" value="P:retrograde transport, endosome to Golgi"/>
    <property type="evidence" value="ECO:0007669"/>
    <property type="project" value="InterPro"/>
</dbReference>
<keyword evidence="5" id="KW-0472">Membrane</keyword>
<evidence type="ECO:0000256" key="1">
    <source>
        <dbReference type="ARBA" id="ARBA00004170"/>
    </source>
</evidence>
<evidence type="ECO:0000256" key="5">
    <source>
        <dbReference type="ARBA" id="ARBA00023136"/>
    </source>
</evidence>
<evidence type="ECO:0000256" key="6">
    <source>
        <dbReference type="PIRNR" id="PIRNR009375"/>
    </source>
</evidence>
<keyword evidence="3 6" id="KW-0813">Transport</keyword>
<organism evidence="7">
    <name type="scientific">Calcidiscus leptoporus</name>
    <dbReference type="NCBI Taxonomy" id="127549"/>
    <lineage>
        <taxon>Eukaryota</taxon>
        <taxon>Haptista</taxon>
        <taxon>Haptophyta</taxon>
        <taxon>Prymnesiophyceae</taxon>
        <taxon>Coccolithales</taxon>
        <taxon>Calcidiscaceae</taxon>
        <taxon>Calcidiscus</taxon>
    </lineage>
</organism>
<dbReference type="PANTHER" id="PTHR11099">
    <property type="entry name" value="VACUOLAR SORTING PROTEIN 35"/>
    <property type="match status" value="1"/>
</dbReference>
<dbReference type="PANTHER" id="PTHR11099:SF0">
    <property type="entry name" value="VACUOLAR PROTEIN SORTING-ASSOCIATED PROTEIN 35"/>
    <property type="match status" value="1"/>
</dbReference>
<gene>
    <name evidence="7" type="ORF">CLEP1334_LOCUS21115</name>
</gene>
<comment type="similarity">
    <text evidence="2 6">Belongs to the VPS35 family.</text>
</comment>
<dbReference type="GO" id="GO:0005770">
    <property type="term" value="C:late endosome"/>
    <property type="evidence" value="ECO:0007669"/>
    <property type="project" value="TreeGrafter"/>
</dbReference>
<dbReference type="GO" id="GO:0005829">
    <property type="term" value="C:cytosol"/>
    <property type="evidence" value="ECO:0007669"/>
    <property type="project" value="GOC"/>
</dbReference>
<reference evidence="7" key="1">
    <citation type="submission" date="2021-01" db="EMBL/GenBank/DDBJ databases">
        <authorList>
            <person name="Corre E."/>
            <person name="Pelletier E."/>
            <person name="Niang G."/>
            <person name="Scheremetjew M."/>
            <person name="Finn R."/>
            <person name="Kale V."/>
            <person name="Holt S."/>
            <person name="Cochrane G."/>
            <person name="Meng A."/>
            <person name="Brown T."/>
            <person name="Cohen L."/>
        </authorList>
    </citation>
    <scope>NUCLEOTIDE SEQUENCE</scope>
    <source>
        <strain evidence="7">RCC1130</strain>
    </source>
</reference>
<proteinExistence type="inferred from homology"/>
<dbReference type="Pfam" id="PF03635">
    <property type="entry name" value="Vps35"/>
    <property type="match status" value="1"/>
</dbReference>
<dbReference type="EMBL" id="HBER01041929">
    <property type="protein sequence ID" value="CAD8545826.1"/>
    <property type="molecule type" value="Transcribed_RNA"/>
</dbReference>
<evidence type="ECO:0000256" key="2">
    <source>
        <dbReference type="ARBA" id="ARBA00006536"/>
    </source>
</evidence>
<dbReference type="Gene3D" id="1.25.40.660">
    <property type="entry name" value="Vacuolar protein sorting-associated protein 35, helical subcomplex Vps35-C"/>
    <property type="match status" value="1"/>
</dbReference>
<dbReference type="GO" id="GO:0006886">
    <property type="term" value="P:intracellular protein transport"/>
    <property type="evidence" value="ECO:0007669"/>
    <property type="project" value="TreeGrafter"/>
</dbReference>
<evidence type="ECO:0000256" key="3">
    <source>
        <dbReference type="ARBA" id="ARBA00022448"/>
    </source>
</evidence>
<dbReference type="GO" id="GO:0030906">
    <property type="term" value="C:retromer, cargo-selective complex"/>
    <property type="evidence" value="ECO:0007669"/>
    <property type="project" value="InterPro"/>
</dbReference>